<dbReference type="InterPro" id="IPR036397">
    <property type="entry name" value="RNaseH_sf"/>
</dbReference>
<dbReference type="InterPro" id="IPR013520">
    <property type="entry name" value="Ribonucl_H"/>
</dbReference>
<comment type="caution">
    <text evidence="3">The sequence shown here is derived from an EMBL/GenBank/DDBJ whole genome shotgun (WGS) entry which is preliminary data.</text>
</comment>
<dbReference type="Proteomes" id="UP000317122">
    <property type="component" value="Unassembled WGS sequence"/>
</dbReference>
<evidence type="ECO:0000313" key="3">
    <source>
        <dbReference type="EMBL" id="TWI24113.1"/>
    </source>
</evidence>
<dbReference type="SUPFAM" id="SSF53098">
    <property type="entry name" value="Ribonuclease H-like"/>
    <property type="match status" value="1"/>
</dbReference>
<evidence type="ECO:0000259" key="2">
    <source>
        <dbReference type="PROSITE" id="PS51785"/>
    </source>
</evidence>
<dbReference type="OrthoDB" id="9763470at2"/>
<dbReference type="RefSeq" id="WP_145722304.1">
    <property type="nucleotide sequence ID" value="NZ_BSPF01000132.1"/>
</dbReference>
<dbReference type="EMBL" id="VLKT01000057">
    <property type="protein sequence ID" value="TWI24113.1"/>
    <property type="molecule type" value="Genomic_DNA"/>
</dbReference>
<keyword evidence="1" id="KW-0175">Coiled coil</keyword>
<dbReference type="AlphaFoldDB" id="A0A562MW34"/>
<dbReference type="Pfam" id="PF26016">
    <property type="entry name" value="ExoI_C"/>
    <property type="match status" value="1"/>
</dbReference>
<keyword evidence="4" id="KW-1185">Reference proteome</keyword>
<dbReference type="PROSITE" id="PS51785">
    <property type="entry name" value="EXOI_C"/>
    <property type="match status" value="1"/>
</dbReference>
<evidence type="ECO:0000256" key="1">
    <source>
        <dbReference type="SAM" id="Coils"/>
    </source>
</evidence>
<name>A0A562MW34_9HYPH</name>
<organism evidence="3 4">
    <name type="scientific">Mesorhizobium tianshanense</name>
    <dbReference type="NCBI Taxonomy" id="39844"/>
    <lineage>
        <taxon>Bacteria</taxon>
        <taxon>Pseudomonadati</taxon>
        <taxon>Pseudomonadota</taxon>
        <taxon>Alphaproteobacteria</taxon>
        <taxon>Hyphomicrobiales</taxon>
        <taxon>Phyllobacteriaceae</taxon>
        <taxon>Mesorhizobium</taxon>
    </lineage>
</organism>
<dbReference type="Gene3D" id="3.30.420.10">
    <property type="entry name" value="Ribonuclease H-like superfamily/Ribonuclease H"/>
    <property type="match status" value="1"/>
</dbReference>
<dbReference type="GO" id="GO:0008310">
    <property type="term" value="F:single-stranded DNA 3'-5' DNA exonuclease activity"/>
    <property type="evidence" value="ECO:0007669"/>
    <property type="project" value="UniProtKB-EC"/>
</dbReference>
<proteinExistence type="predicted"/>
<reference evidence="3 4" key="1">
    <citation type="journal article" date="2015" name="Stand. Genomic Sci.">
        <title>Genomic Encyclopedia of Bacterial and Archaeal Type Strains, Phase III: the genomes of soil and plant-associated and newly described type strains.</title>
        <authorList>
            <person name="Whitman W.B."/>
            <person name="Woyke T."/>
            <person name="Klenk H.P."/>
            <person name="Zhou Y."/>
            <person name="Lilburn T.G."/>
            <person name="Beck B.J."/>
            <person name="De Vos P."/>
            <person name="Vandamme P."/>
            <person name="Eisen J.A."/>
            <person name="Garrity G."/>
            <person name="Hugenholtz P."/>
            <person name="Kyrpides N.C."/>
        </authorList>
    </citation>
    <scope>NUCLEOTIDE SEQUENCE [LARGE SCALE GENOMIC DNA]</scope>
    <source>
        <strain evidence="3 4">CGMCC 1.2546</strain>
    </source>
</reference>
<sequence>MFVFYDTETTGTNIVFDQIIQFGAVLTDDRLREVDRLEMRCQLLPWVIPSPMALLVTDTEPDRLTDPGLPTFLEMMEAICERLRTWSPATFIGYNSMRFDEPLLQRAFWQTLHPPYVTITNGNSRLDLLPVIRATAHLLPGVLALPKRAEGGPSFKLDQVAPLNGFDSHRAHDAMGDVEATIFLARLLADRVPDLWQLLIQRASKSRTAETLSFGRPVLVFEHVTGKSAVWFGQRIDQKGVRTSHATVVMLGFDWRSSRDASQGSFEDPHAMREFVRRIALNRAPIIFTIEEAATKFSMACGAEEIAQSAFLEADEEYCAQLVHNLGAAPDYPAGTGELEELIFDGFPAKSDETLMAAFQVADWPQRVEIARAFNDRRLHRLALRLVYVSAPHLLLQEERERIRTGIAKRLDASTVSAQPWRSIKDALQELELELDGHELELDERVSKIESWLKERFNKLSFDLGAMP</sequence>
<dbReference type="GO" id="GO:0003676">
    <property type="term" value="F:nucleic acid binding"/>
    <property type="evidence" value="ECO:0007669"/>
    <property type="project" value="InterPro"/>
</dbReference>
<gene>
    <name evidence="3" type="ORF">IQ26_06337</name>
</gene>
<protein>
    <submittedName>
        <fullName evidence="3">Exodeoxyribonuclease I subunit C</fullName>
    </submittedName>
</protein>
<dbReference type="Pfam" id="PF00929">
    <property type="entry name" value="RNase_T"/>
    <property type="match status" value="1"/>
</dbReference>
<feature type="domain" description="ExoI C-terminal" evidence="2">
    <location>
        <begin position="334"/>
        <end position="461"/>
    </location>
</feature>
<dbReference type="GO" id="GO:0006281">
    <property type="term" value="P:DNA repair"/>
    <property type="evidence" value="ECO:0007669"/>
    <property type="project" value="InterPro"/>
</dbReference>
<dbReference type="InterPro" id="IPR012337">
    <property type="entry name" value="RNaseH-like_sf"/>
</dbReference>
<accession>A0A562MW34</accession>
<evidence type="ECO:0000313" key="4">
    <source>
        <dbReference type="Proteomes" id="UP000317122"/>
    </source>
</evidence>
<dbReference type="InterPro" id="IPR058561">
    <property type="entry name" value="Exonuc_1_C"/>
</dbReference>
<feature type="coiled-coil region" evidence="1">
    <location>
        <begin position="421"/>
        <end position="448"/>
    </location>
</feature>